<accession>A0A225VQQ9</accession>
<evidence type="ECO:0000313" key="2">
    <source>
        <dbReference type="Proteomes" id="UP000198211"/>
    </source>
</evidence>
<name>A0A225VQQ9_9STRA</name>
<organism evidence="1 2">
    <name type="scientific">Phytophthora megakarya</name>
    <dbReference type="NCBI Taxonomy" id="4795"/>
    <lineage>
        <taxon>Eukaryota</taxon>
        <taxon>Sar</taxon>
        <taxon>Stramenopiles</taxon>
        <taxon>Oomycota</taxon>
        <taxon>Peronosporomycetes</taxon>
        <taxon>Peronosporales</taxon>
        <taxon>Peronosporaceae</taxon>
        <taxon>Phytophthora</taxon>
    </lineage>
</organism>
<comment type="caution">
    <text evidence="1">The sequence shown here is derived from an EMBL/GenBank/DDBJ whole genome shotgun (WGS) entry which is preliminary data.</text>
</comment>
<dbReference type="EMBL" id="NBNE01003396">
    <property type="protein sequence ID" value="OWZ07806.1"/>
    <property type="molecule type" value="Genomic_DNA"/>
</dbReference>
<reference evidence="2" key="1">
    <citation type="submission" date="2017-03" db="EMBL/GenBank/DDBJ databases">
        <title>Phytopthora megakarya and P. palmivora, two closely related causual agents of cacao black pod achieved similar genome size and gene model numbers by different mechanisms.</title>
        <authorList>
            <person name="Ali S."/>
            <person name="Shao J."/>
            <person name="Larry D.J."/>
            <person name="Kronmiller B."/>
            <person name="Shen D."/>
            <person name="Strem M.D."/>
            <person name="Melnick R.L."/>
            <person name="Guiltinan M.J."/>
            <person name="Tyler B.M."/>
            <person name="Meinhardt L.W."/>
            <person name="Bailey B.A."/>
        </authorList>
    </citation>
    <scope>NUCLEOTIDE SEQUENCE [LARGE SCALE GENOMIC DNA]</scope>
    <source>
        <strain evidence="2">zdho120</strain>
    </source>
</reference>
<gene>
    <name evidence="1" type="ORF">PHMEG_00019766</name>
</gene>
<sequence>MSIITVGDIAFVGPTHVPSLDNFTYVRITKIHGTSATVRCTGPDSAEESAEFNVKVSTLCHRIVSDDETEHWPRSYVDHPIEFIQASGEACDRASGEGCDQWAYGLVNGYSMVAKLADYMYGVAPHLSGSGLPAIVKTMMLSMPFNSDEMIICYIKPDTLEIVTIRRQHIVDCELNGRSVNPTDVFTDPQATSDAV</sequence>
<dbReference type="Proteomes" id="UP000198211">
    <property type="component" value="Unassembled WGS sequence"/>
</dbReference>
<proteinExistence type="predicted"/>
<keyword evidence="2" id="KW-1185">Reference proteome</keyword>
<dbReference type="OrthoDB" id="126752at2759"/>
<protein>
    <submittedName>
        <fullName evidence="1">Uncharacterized protein</fullName>
    </submittedName>
</protein>
<dbReference type="AlphaFoldDB" id="A0A225VQQ9"/>
<evidence type="ECO:0000313" key="1">
    <source>
        <dbReference type="EMBL" id="OWZ07806.1"/>
    </source>
</evidence>